<gene>
    <name evidence="2" type="ORF">PR048_023829</name>
</gene>
<protein>
    <recommendedName>
        <fullName evidence="4">DUF4817 domain-containing protein</fullName>
    </recommendedName>
</protein>
<proteinExistence type="predicted"/>
<reference evidence="2 3" key="1">
    <citation type="submission" date="2023-02" db="EMBL/GenBank/DDBJ databases">
        <title>LHISI_Scaffold_Assembly.</title>
        <authorList>
            <person name="Stuart O.P."/>
            <person name="Cleave R."/>
            <person name="Magrath M.J.L."/>
            <person name="Mikheyev A.S."/>
        </authorList>
    </citation>
    <scope>NUCLEOTIDE SEQUENCE [LARGE SCALE GENOMIC DNA]</scope>
    <source>
        <strain evidence="2">Daus_M_001</strain>
        <tissue evidence="2">Leg muscle</tissue>
    </source>
</reference>
<sequence length="426" mass="49337">MPTGEEPLCSCCIAEPIQFTAKGNVGLAQLIEPKDTSKHAQSTDLGKRQSSLRYPKRKHRRKEDSKISRPVQVEYCIYTQGQPSISVCAKAFESITCNSRDRVVRLARTFRKEGVFRGEKSGGMDMARCKYHMNITESIIKHIGMSLWASKVGETLFIIRTVCEKRWLLWTSQQEYRCLYSKFHDIFMMTFNLGFGNPRSEVCSFCEEQNKKLQLATYEKERKTLMVDKRLHTLRENTFYSQLKIDPAESITVVFDCQQNQPLTKLSVSDTFYSRQEWFYNLAFMVYHGSIDAPKEEYISFHTWLETQRGGSSTEVTSALIHYFQHLKDKFLSDIHTVCLLSNSAAPQNKNAMVLAAQCGYTDSTTRWKKIEHYFPVRGNSYMPPDSVFGPVEKDLHKREVIVASTEYYDIFQQHGRVLICRITRQ</sequence>
<dbReference type="EMBL" id="JARBHB010000009">
    <property type="protein sequence ID" value="KAJ8875921.1"/>
    <property type="molecule type" value="Genomic_DNA"/>
</dbReference>
<organism evidence="2 3">
    <name type="scientific">Dryococelus australis</name>
    <dbReference type="NCBI Taxonomy" id="614101"/>
    <lineage>
        <taxon>Eukaryota</taxon>
        <taxon>Metazoa</taxon>
        <taxon>Ecdysozoa</taxon>
        <taxon>Arthropoda</taxon>
        <taxon>Hexapoda</taxon>
        <taxon>Insecta</taxon>
        <taxon>Pterygota</taxon>
        <taxon>Neoptera</taxon>
        <taxon>Polyneoptera</taxon>
        <taxon>Phasmatodea</taxon>
        <taxon>Verophasmatodea</taxon>
        <taxon>Anareolatae</taxon>
        <taxon>Phasmatidae</taxon>
        <taxon>Eurycanthinae</taxon>
        <taxon>Dryococelus</taxon>
    </lineage>
</organism>
<evidence type="ECO:0000256" key="1">
    <source>
        <dbReference type="SAM" id="MobiDB-lite"/>
    </source>
</evidence>
<keyword evidence="3" id="KW-1185">Reference proteome</keyword>
<dbReference type="Proteomes" id="UP001159363">
    <property type="component" value="Chromosome 8"/>
</dbReference>
<comment type="caution">
    <text evidence="2">The sequence shown here is derived from an EMBL/GenBank/DDBJ whole genome shotgun (WGS) entry which is preliminary data.</text>
</comment>
<feature type="compositionally biased region" description="Polar residues" evidence="1">
    <location>
        <begin position="39"/>
        <end position="52"/>
    </location>
</feature>
<feature type="region of interest" description="Disordered" evidence="1">
    <location>
        <begin position="33"/>
        <end position="66"/>
    </location>
</feature>
<name>A0ABQ9GV72_9NEOP</name>
<evidence type="ECO:0008006" key="4">
    <source>
        <dbReference type="Google" id="ProtNLM"/>
    </source>
</evidence>
<evidence type="ECO:0000313" key="2">
    <source>
        <dbReference type="EMBL" id="KAJ8875921.1"/>
    </source>
</evidence>
<evidence type="ECO:0000313" key="3">
    <source>
        <dbReference type="Proteomes" id="UP001159363"/>
    </source>
</evidence>
<accession>A0ABQ9GV72</accession>